<evidence type="ECO:0000259" key="8">
    <source>
        <dbReference type="Pfam" id="PF08335"/>
    </source>
</evidence>
<evidence type="ECO:0000256" key="5">
    <source>
        <dbReference type="ARBA" id="ARBA00022842"/>
    </source>
</evidence>
<dbReference type="InterPro" id="IPR023057">
    <property type="entry name" value="GlnE"/>
</dbReference>
<gene>
    <name evidence="9" type="primary">glnE1</name>
    <name evidence="9" type="ORF">Rifp1Sym_ba00270</name>
</gene>
<reference evidence="9" key="1">
    <citation type="journal article" date="2011" name="ISME J.">
        <title>The endosymbionts of the deep-sea tubeworms Riftia pachyptila and Tevnia jerichonana share an identical physiology as revealed by proteogenomic analyses.</title>
        <authorList>
            <person name="Gardebrecht A."/>
            <person name="Markert S."/>
            <person name="Felbeck H."/>
            <person name="Thuermer A."/>
            <person name="Albrecht D."/>
            <person name="Wollherr A."/>
            <person name="Kabisch J."/>
            <person name="Lehmann R."/>
            <person name="Daniel R."/>
            <person name="Liesegang H."/>
            <person name="Hecker M."/>
            <person name="Sievert S.M."/>
            <person name="Schweder T."/>
        </authorList>
    </citation>
    <scope>NUCLEOTIDE SEQUENCE [LARGE SCALE GENOMIC DNA]</scope>
</reference>
<keyword evidence="2 9" id="KW-0548">Nucleotidyltransferase</keyword>
<proteinExistence type="predicted"/>
<evidence type="ECO:0000313" key="9">
    <source>
        <dbReference type="EMBL" id="EGV51733.1"/>
    </source>
</evidence>
<dbReference type="GO" id="GO:0005829">
    <property type="term" value="C:cytosol"/>
    <property type="evidence" value="ECO:0007669"/>
    <property type="project" value="TreeGrafter"/>
</dbReference>
<dbReference type="GO" id="GO:0005524">
    <property type="term" value="F:ATP binding"/>
    <property type="evidence" value="ECO:0007669"/>
    <property type="project" value="UniProtKB-KW"/>
</dbReference>
<dbReference type="InterPro" id="IPR043519">
    <property type="entry name" value="NT_sf"/>
</dbReference>
<dbReference type="Pfam" id="PF03710">
    <property type="entry name" value="GlnE"/>
    <property type="match status" value="1"/>
</dbReference>
<keyword evidence="4" id="KW-0067">ATP-binding</keyword>
<dbReference type="PANTHER" id="PTHR30621">
    <property type="entry name" value="GLUTAMINE SYNTHETASE ADENYLYLTRANSFERASE"/>
    <property type="match status" value="1"/>
</dbReference>
<evidence type="ECO:0000256" key="6">
    <source>
        <dbReference type="ARBA" id="ARBA00023268"/>
    </source>
</evidence>
<dbReference type="EC" id="2.7.7.42" evidence="9"/>
<keyword evidence="6" id="KW-0511">Multifunctional enzyme</keyword>
<feature type="domain" description="PII-uridylyltransferase/Glutamine-synthetase adenylyltransferase" evidence="8">
    <location>
        <begin position="156"/>
        <end position="249"/>
    </location>
</feature>
<dbReference type="SUPFAM" id="SSF81301">
    <property type="entry name" value="Nucleotidyltransferase"/>
    <property type="match status" value="1"/>
</dbReference>
<feature type="domain" description="Glutamate-ammonia ligase adenylyltransferase repeated" evidence="7">
    <location>
        <begin position="1"/>
        <end position="141"/>
    </location>
</feature>
<dbReference type="Gene3D" id="1.20.120.330">
    <property type="entry name" value="Nucleotidyltransferases domain 2"/>
    <property type="match status" value="1"/>
</dbReference>
<sequence>MVQRYGAPKGLAVGESSFVVIGYGKLGGIELGYSSDLDMVFLHAIDDQFAETDGAKSIPVEVFYARLAQRMIHLFTTRTPSGILYEVDMRLRPNGNSGMMVSSMRTFESYQQEKAWTWEHQALIRARPVAGDPKAKARFEAVRRHILGQPREAQRLRAEVLEMREKMRQSLDKSSAAQFDLKQGRGGIVDIEFMVQYAVLRWAHQHPELLEWTDNVRLLETLSRLGLLAGDTAELMTGAYKVFRAVYHRNALQDQAALIADDQLTEERAMVREAWADLMAE</sequence>
<accession>G2DCD7</accession>
<keyword evidence="10" id="KW-1185">Reference proteome</keyword>
<dbReference type="Pfam" id="PF08335">
    <property type="entry name" value="GlnD_UR_UTase"/>
    <property type="match status" value="1"/>
</dbReference>
<keyword evidence="5" id="KW-0460">Magnesium</keyword>
<dbReference type="GO" id="GO:0000820">
    <property type="term" value="P:regulation of glutamine family amino acid metabolic process"/>
    <property type="evidence" value="ECO:0007669"/>
    <property type="project" value="TreeGrafter"/>
</dbReference>
<dbReference type="GO" id="GO:0008882">
    <property type="term" value="F:[glutamate-ammonia-ligase] adenylyltransferase activity"/>
    <property type="evidence" value="ECO:0007669"/>
    <property type="project" value="UniProtKB-EC"/>
</dbReference>
<dbReference type="AlphaFoldDB" id="G2DCD7"/>
<keyword evidence="1 9" id="KW-0808">Transferase</keyword>
<organism evidence="9 10">
    <name type="scientific">endosymbiont of Riftia pachyptila</name>
    <name type="common">vent Ph05</name>
    <dbReference type="NCBI Taxonomy" id="1048808"/>
    <lineage>
        <taxon>Bacteria</taxon>
        <taxon>Pseudomonadati</taxon>
        <taxon>Pseudomonadota</taxon>
        <taxon>Gammaproteobacteria</taxon>
        <taxon>sulfur-oxidizing symbionts</taxon>
    </lineage>
</organism>
<dbReference type="InterPro" id="IPR005190">
    <property type="entry name" value="GlnE_rpt_dom"/>
</dbReference>
<keyword evidence="3" id="KW-0547">Nucleotide-binding</keyword>
<comment type="caution">
    <text evidence="9">The sequence shown here is derived from an EMBL/GenBank/DDBJ whole genome shotgun (WGS) entry which is preliminary data.</text>
</comment>
<dbReference type="SUPFAM" id="SSF81593">
    <property type="entry name" value="Nucleotidyltransferase substrate binding subunit/domain"/>
    <property type="match status" value="1"/>
</dbReference>
<evidence type="ECO:0000256" key="1">
    <source>
        <dbReference type="ARBA" id="ARBA00022679"/>
    </source>
</evidence>
<dbReference type="GO" id="GO:0016874">
    <property type="term" value="F:ligase activity"/>
    <property type="evidence" value="ECO:0007669"/>
    <property type="project" value="UniProtKB-KW"/>
</dbReference>
<dbReference type="Proteomes" id="UP000004491">
    <property type="component" value="Unassembled WGS sequence"/>
</dbReference>
<dbReference type="PANTHER" id="PTHR30621:SF0">
    <property type="entry name" value="BIFUNCTIONAL GLUTAMINE SYNTHETASE ADENYLYLTRANSFERASE_ADENYLYL-REMOVING ENZYME"/>
    <property type="match status" value="1"/>
</dbReference>
<dbReference type="Gene3D" id="3.30.460.10">
    <property type="entry name" value="Beta Polymerase, domain 2"/>
    <property type="match status" value="1"/>
</dbReference>
<evidence type="ECO:0000256" key="4">
    <source>
        <dbReference type="ARBA" id="ARBA00022840"/>
    </source>
</evidence>
<evidence type="ECO:0000256" key="3">
    <source>
        <dbReference type="ARBA" id="ARBA00022741"/>
    </source>
</evidence>
<dbReference type="EMBL" id="AFOC01000028">
    <property type="protein sequence ID" value="EGV51733.1"/>
    <property type="molecule type" value="Genomic_DNA"/>
</dbReference>
<evidence type="ECO:0000259" key="7">
    <source>
        <dbReference type="Pfam" id="PF03710"/>
    </source>
</evidence>
<dbReference type="CDD" id="cd05401">
    <property type="entry name" value="NT_GlnE_GlnD_like"/>
    <property type="match status" value="1"/>
</dbReference>
<protein>
    <submittedName>
        <fullName evidence="9">Glutamate-ammonia-ligase adenylyltransferase</fullName>
        <ecNumber evidence="9">2.7.7.42</ecNumber>
    </submittedName>
</protein>
<dbReference type="PATRIC" id="fig|1048808.3.peg.1260"/>
<name>G2DCD7_9GAMM</name>
<dbReference type="InterPro" id="IPR013546">
    <property type="entry name" value="PII_UdlTrfase/GS_AdlTrfase"/>
</dbReference>
<evidence type="ECO:0000313" key="10">
    <source>
        <dbReference type="Proteomes" id="UP000004491"/>
    </source>
</evidence>
<keyword evidence="9" id="KW-0436">Ligase</keyword>
<evidence type="ECO:0000256" key="2">
    <source>
        <dbReference type="ARBA" id="ARBA00022695"/>
    </source>
</evidence>